<evidence type="ECO:0000256" key="5">
    <source>
        <dbReference type="SAM" id="Phobius"/>
    </source>
</evidence>
<dbReference type="PANTHER" id="PTHR31465">
    <property type="entry name" value="PROTEIN RTA1-RELATED"/>
    <property type="match status" value="1"/>
</dbReference>
<keyword evidence="2 5" id="KW-0812">Transmembrane</keyword>
<sequence>MLSIHSSDVLAGFKYYHYTPSLPAAALFVVLFALATGLHAYQMFRTRTWFMIAFCIGGLLELIGYIGRAMSAAQQPGAWTLGPFVLQSTLLLVAPALFAASIYMELGRIVQMVDGDTHLFIRRKWMTKILVCGDVLSFLMQGSGGGLMSSKSADSIKTGQNIVVGGLWVQIIFFGMFVATTTFFHLRLRKVPTDRSAVTPWRKHMFALYLTSGLILVRSAVRVVEYLQGFTGYLLEHEVFLYVFDAMLMLSVMLIMNWIHPSEVRACIRGGKSVTGFRLAAVSV</sequence>
<feature type="transmembrane region" description="Helical" evidence="5">
    <location>
        <begin position="162"/>
        <end position="186"/>
    </location>
</feature>
<accession>A0A4U0XA53</accession>
<dbReference type="Pfam" id="PF04479">
    <property type="entry name" value="RTA1"/>
    <property type="match status" value="1"/>
</dbReference>
<evidence type="ECO:0000313" key="6">
    <source>
        <dbReference type="EMBL" id="TKA72687.1"/>
    </source>
</evidence>
<dbReference type="STRING" id="331657.A0A4U0XA53"/>
<feature type="transmembrane region" description="Helical" evidence="5">
    <location>
        <begin position="79"/>
        <end position="104"/>
    </location>
</feature>
<evidence type="ECO:0000313" key="7">
    <source>
        <dbReference type="Proteomes" id="UP000308768"/>
    </source>
</evidence>
<evidence type="ECO:0000256" key="1">
    <source>
        <dbReference type="ARBA" id="ARBA00004141"/>
    </source>
</evidence>
<keyword evidence="7" id="KW-1185">Reference proteome</keyword>
<evidence type="ECO:0008006" key="8">
    <source>
        <dbReference type="Google" id="ProtNLM"/>
    </source>
</evidence>
<name>A0A4U0XA53_9PEZI</name>
<dbReference type="GO" id="GO:0016020">
    <property type="term" value="C:membrane"/>
    <property type="evidence" value="ECO:0007669"/>
    <property type="project" value="UniProtKB-SubCell"/>
</dbReference>
<dbReference type="PANTHER" id="PTHR31465:SF35">
    <property type="entry name" value="RTA1 DOMAIN PROTEIN-RELATED"/>
    <property type="match status" value="1"/>
</dbReference>
<evidence type="ECO:0000256" key="2">
    <source>
        <dbReference type="ARBA" id="ARBA00022692"/>
    </source>
</evidence>
<feature type="transmembrane region" description="Helical" evidence="5">
    <location>
        <begin position="48"/>
        <end position="67"/>
    </location>
</feature>
<dbReference type="EMBL" id="NAJN01000482">
    <property type="protein sequence ID" value="TKA72687.1"/>
    <property type="molecule type" value="Genomic_DNA"/>
</dbReference>
<gene>
    <name evidence="6" type="ORF">B0A49_06687</name>
</gene>
<feature type="transmembrane region" description="Helical" evidence="5">
    <location>
        <begin position="206"/>
        <end position="227"/>
    </location>
</feature>
<protein>
    <recommendedName>
        <fullName evidence="8">Protein RTA1</fullName>
    </recommendedName>
</protein>
<dbReference type="Proteomes" id="UP000308768">
    <property type="component" value="Unassembled WGS sequence"/>
</dbReference>
<dbReference type="OrthoDB" id="3358017at2759"/>
<dbReference type="InterPro" id="IPR007568">
    <property type="entry name" value="RTA1"/>
</dbReference>
<organism evidence="6 7">
    <name type="scientific">Cryomyces minteri</name>
    <dbReference type="NCBI Taxonomy" id="331657"/>
    <lineage>
        <taxon>Eukaryota</taxon>
        <taxon>Fungi</taxon>
        <taxon>Dikarya</taxon>
        <taxon>Ascomycota</taxon>
        <taxon>Pezizomycotina</taxon>
        <taxon>Dothideomycetes</taxon>
        <taxon>Dothideomycetes incertae sedis</taxon>
        <taxon>Cryomyces</taxon>
    </lineage>
</organism>
<reference evidence="6 7" key="1">
    <citation type="submission" date="2017-03" db="EMBL/GenBank/DDBJ databases">
        <title>Genomes of endolithic fungi from Antarctica.</title>
        <authorList>
            <person name="Coleine C."/>
            <person name="Masonjones S."/>
            <person name="Stajich J.E."/>
        </authorList>
    </citation>
    <scope>NUCLEOTIDE SEQUENCE [LARGE SCALE GENOMIC DNA]</scope>
    <source>
        <strain evidence="6 7">CCFEE 5187</strain>
    </source>
</reference>
<evidence type="ECO:0000256" key="4">
    <source>
        <dbReference type="ARBA" id="ARBA00023136"/>
    </source>
</evidence>
<comment type="subcellular location">
    <subcellularLocation>
        <location evidence="1">Membrane</location>
        <topology evidence="1">Multi-pass membrane protein</topology>
    </subcellularLocation>
</comment>
<comment type="caution">
    <text evidence="6">The sequence shown here is derived from an EMBL/GenBank/DDBJ whole genome shotgun (WGS) entry which is preliminary data.</text>
</comment>
<proteinExistence type="predicted"/>
<keyword evidence="4 5" id="KW-0472">Membrane</keyword>
<feature type="transmembrane region" description="Helical" evidence="5">
    <location>
        <begin position="239"/>
        <end position="259"/>
    </location>
</feature>
<evidence type="ECO:0000256" key="3">
    <source>
        <dbReference type="ARBA" id="ARBA00022989"/>
    </source>
</evidence>
<feature type="transmembrane region" description="Helical" evidence="5">
    <location>
        <begin position="125"/>
        <end position="142"/>
    </location>
</feature>
<dbReference type="AlphaFoldDB" id="A0A4U0XA53"/>
<feature type="transmembrane region" description="Helical" evidence="5">
    <location>
        <begin position="20"/>
        <end position="41"/>
    </location>
</feature>
<keyword evidence="3 5" id="KW-1133">Transmembrane helix</keyword>